<sequence length="115" mass="12753">MNLLGIHQSASRPSLMSSFWSIHAQVPNNDADSLDMKNCSLISLPDAASHSLIKSKASRSLTDLRDEDAYNRSGLFTSREHEDIHLTKNKENISVNIQEWLQNVQPGAPPENKAA</sequence>
<evidence type="ECO:0000313" key="1">
    <source>
        <dbReference type="EMBL" id="CAJ0576310.1"/>
    </source>
</evidence>
<accession>A0AA36CXX0</accession>
<keyword evidence="2" id="KW-1185">Reference proteome</keyword>
<dbReference type="AlphaFoldDB" id="A0AA36CXX0"/>
<dbReference type="EMBL" id="CATQJA010002643">
    <property type="protein sequence ID" value="CAJ0576310.1"/>
    <property type="molecule type" value="Genomic_DNA"/>
</dbReference>
<reference evidence="1" key="1">
    <citation type="submission" date="2023-06" db="EMBL/GenBank/DDBJ databases">
        <authorList>
            <person name="Delattre M."/>
        </authorList>
    </citation>
    <scope>NUCLEOTIDE SEQUENCE</scope>
    <source>
        <strain evidence="1">AF72</strain>
    </source>
</reference>
<comment type="caution">
    <text evidence="1">The sequence shown here is derived from an EMBL/GenBank/DDBJ whole genome shotgun (WGS) entry which is preliminary data.</text>
</comment>
<protein>
    <submittedName>
        <fullName evidence="1">Uncharacterized protein</fullName>
    </submittedName>
</protein>
<evidence type="ECO:0000313" key="2">
    <source>
        <dbReference type="Proteomes" id="UP001177023"/>
    </source>
</evidence>
<proteinExistence type="predicted"/>
<name>A0AA36CXX0_9BILA</name>
<gene>
    <name evidence="1" type="ORF">MSPICULIGERA_LOCUS14605</name>
</gene>
<feature type="non-terminal residue" evidence="1">
    <location>
        <position position="115"/>
    </location>
</feature>
<organism evidence="1 2">
    <name type="scientific">Mesorhabditis spiculigera</name>
    <dbReference type="NCBI Taxonomy" id="96644"/>
    <lineage>
        <taxon>Eukaryota</taxon>
        <taxon>Metazoa</taxon>
        <taxon>Ecdysozoa</taxon>
        <taxon>Nematoda</taxon>
        <taxon>Chromadorea</taxon>
        <taxon>Rhabditida</taxon>
        <taxon>Rhabditina</taxon>
        <taxon>Rhabditomorpha</taxon>
        <taxon>Rhabditoidea</taxon>
        <taxon>Rhabditidae</taxon>
        <taxon>Mesorhabditinae</taxon>
        <taxon>Mesorhabditis</taxon>
    </lineage>
</organism>
<dbReference type="Proteomes" id="UP001177023">
    <property type="component" value="Unassembled WGS sequence"/>
</dbReference>